<keyword evidence="5" id="KW-0282">Flagellum</keyword>
<dbReference type="RefSeq" id="WP_091688373.1">
    <property type="nucleotide sequence ID" value="NZ_CAAGSJ010000004.1"/>
</dbReference>
<dbReference type="STRING" id="1353158.SAMN04488587_0325"/>
<dbReference type="InterPro" id="IPR050921">
    <property type="entry name" value="T4SS_GSP_E_ATPase"/>
</dbReference>
<dbReference type="Gene3D" id="3.30.450.380">
    <property type="match status" value="1"/>
</dbReference>
<dbReference type="PANTHER" id="PTHR30486">
    <property type="entry name" value="TWITCHING MOTILITY PROTEIN PILT"/>
    <property type="match status" value="1"/>
</dbReference>
<dbReference type="InterPro" id="IPR001482">
    <property type="entry name" value="T2SS/T4SS_dom"/>
</dbReference>
<feature type="domain" description="PilB3-like N-terminal" evidence="4">
    <location>
        <begin position="47"/>
        <end position="102"/>
    </location>
</feature>
<dbReference type="AlphaFoldDB" id="A0A1H9Y843"/>
<dbReference type="EMBL" id="FOHQ01000001">
    <property type="protein sequence ID" value="SES64949.1"/>
    <property type="molecule type" value="Genomic_DNA"/>
</dbReference>
<dbReference type="SUPFAM" id="SSF52540">
    <property type="entry name" value="P-loop containing nucleoside triphosphate hydrolases"/>
    <property type="match status" value="1"/>
</dbReference>
<dbReference type="InterPro" id="IPR056570">
    <property type="entry name" value="PilB3-like_N"/>
</dbReference>
<feature type="domain" description="PilB3-like C-terminal" evidence="3">
    <location>
        <begin position="484"/>
        <end position="548"/>
    </location>
</feature>
<keyword evidence="5" id="KW-0966">Cell projection</keyword>
<dbReference type="GO" id="GO:0016887">
    <property type="term" value="F:ATP hydrolysis activity"/>
    <property type="evidence" value="ECO:0007669"/>
    <property type="project" value="InterPro"/>
</dbReference>
<evidence type="ECO:0000256" key="1">
    <source>
        <dbReference type="ARBA" id="ARBA00006611"/>
    </source>
</evidence>
<protein>
    <submittedName>
        <fullName evidence="5">Flagellar protein FlaI</fullName>
    </submittedName>
</protein>
<dbReference type="InterPro" id="IPR056571">
    <property type="entry name" value="PilB3-like_C"/>
</dbReference>
<feature type="domain" description="Bacterial type II secretion system protein E" evidence="2">
    <location>
        <begin position="201"/>
        <end position="441"/>
    </location>
</feature>
<dbReference type="InterPro" id="IPR027417">
    <property type="entry name" value="P-loop_NTPase"/>
</dbReference>
<sequence>MAGFKDRMKAISSGFKKNKTSSDDGGSSGSLRSVSSRLPFFSKGGNERRVYDPDVDGDLATFHLPDNCEQLEMYWTDEPYSFVCIIRDLREHNISYHVVEPKLTQFEKLLLEEIYMMLQDVLSIKGVSDIDNMDVQEKYRIIREQTLELLDYYTELDAQSIEKIFYYVKRNYVEYDRISAIMRDPYIEDIFCNGPQIPVFVHHAAYGNIDTNVVFDNDEVLDSFVMRISQQSSRSLSKSTPILDTTMRDGSRINITFGHDISPKGSSFSIRRQKKVPLTPLDLIAWGTFSSEVMAHFWLYMENGKNILMCGGTATGKTSALNAICMFIPSSTRIVTLEDTREVQLPHVNWIPTVTRESFNRDEVGSIELEDLLKSSLRQRPDYLLVGEVRGREAQILFQAMNAGHATCSTFHAGTATEVINRFTNAPIDVPSAMFSALDVICMLHNSYNMGVVKRKVIQVAEVMGLDSDGVILKDCFLWDSKIDGLANHGSAILTDIRHRRGWSEDELQDELDRRRLALETLIDMGVRDYYDIVEWINNYYKDPMKVMVPLTLHKMSQKGSSLVEDA</sequence>
<name>A0A1H9Y843_9EURY</name>
<dbReference type="Pfam" id="PF23990">
    <property type="entry name" value="PilB3_N"/>
    <property type="match status" value="1"/>
</dbReference>
<dbReference type="Gene3D" id="3.40.50.300">
    <property type="entry name" value="P-loop containing nucleotide triphosphate hydrolases"/>
    <property type="match status" value="1"/>
</dbReference>
<reference evidence="6" key="1">
    <citation type="submission" date="2016-10" db="EMBL/GenBank/DDBJ databases">
        <authorList>
            <person name="Varghese N."/>
            <person name="Submissions S."/>
        </authorList>
    </citation>
    <scope>NUCLEOTIDE SEQUENCE [LARGE SCALE GENOMIC DNA]</scope>
    <source>
        <strain evidence="6">SLH 33</strain>
    </source>
</reference>
<evidence type="ECO:0000313" key="6">
    <source>
        <dbReference type="Proteomes" id="UP000243338"/>
    </source>
</evidence>
<evidence type="ECO:0000259" key="2">
    <source>
        <dbReference type="Pfam" id="PF00437"/>
    </source>
</evidence>
<dbReference type="PANTHER" id="PTHR30486:SF6">
    <property type="entry name" value="TYPE IV PILUS RETRACTATION ATPASE PILT"/>
    <property type="match status" value="1"/>
</dbReference>
<dbReference type="Pfam" id="PF00437">
    <property type="entry name" value="T2SSE"/>
    <property type="match status" value="1"/>
</dbReference>
<keyword evidence="5" id="KW-0969">Cilium</keyword>
<comment type="similarity">
    <text evidence="1">Belongs to the GSP E family.</text>
</comment>
<proteinExistence type="inferred from homology"/>
<gene>
    <name evidence="5" type="ORF">SAMN04488587_0325</name>
</gene>
<evidence type="ECO:0000313" key="5">
    <source>
        <dbReference type="EMBL" id="SES64949.1"/>
    </source>
</evidence>
<dbReference type="Pfam" id="PF23989">
    <property type="entry name" value="PilB3_C"/>
    <property type="match status" value="1"/>
</dbReference>
<dbReference type="OrthoDB" id="33500at2157"/>
<evidence type="ECO:0000259" key="3">
    <source>
        <dbReference type="Pfam" id="PF23989"/>
    </source>
</evidence>
<accession>A0A1H9Y843</accession>
<evidence type="ECO:0000259" key="4">
    <source>
        <dbReference type="Pfam" id="PF23990"/>
    </source>
</evidence>
<organism evidence="5 6">
    <name type="scientific">Methanococcoides vulcani</name>
    <dbReference type="NCBI Taxonomy" id="1353158"/>
    <lineage>
        <taxon>Archaea</taxon>
        <taxon>Methanobacteriati</taxon>
        <taxon>Methanobacteriota</taxon>
        <taxon>Stenosarchaea group</taxon>
        <taxon>Methanomicrobia</taxon>
        <taxon>Methanosarcinales</taxon>
        <taxon>Methanosarcinaceae</taxon>
        <taxon>Methanococcoides</taxon>
    </lineage>
</organism>
<keyword evidence="6" id="KW-1185">Reference proteome</keyword>
<dbReference type="Proteomes" id="UP000243338">
    <property type="component" value="Unassembled WGS sequence"/>
</dbReference>
<dbReference type="CDD" id="cd01130">
    <property type="entry name" value="VirB11-like_ATPase"/>
    <property type="match status" value="1"/>
</dbReference>